<proteinExistence type="predicted"/>
<feature type="binding site" evidence="2">
    <location>
        <begin position="96"/>
        <end position="97"/>
    </location>
    <ligand>
        <name>S-adenosyl-L-methionine</name>
        <dbReference type="ChEBI" id="CHEBI:59789"/>
    </ligand>
</feature>
<gene>
    <name evidence="5" type="ORF">RED65_03940</name>
</gene>
<feature type="binding site" evidence="1">
    <location>
        <position position="20"/>
    </location>
    <ligand>
        <name>Zn(2+)</name>
        <dbReference type="ChEBI" id="CHEBI:29105"/>
    </ligand>
</feature>
<dbReference type="InterPro" id="IPR029063">
    <property type="entry name" value="SAM-dependent_MTases_sf"/>
</dbReference>
<feature type="binding site" evidence="1">
    <location>
        <position position="7"/>
    </location>
    <ligand>
        <name>Zn(2+)</name>
        <dbReference type="ChEBI" id="CHEBI:29105"/>
    </ligand>
</feature>
<feature type="binding site" evidence="1">
    <location>
        <position position="4"/>
    </location>
    <ligand>
        <name>Zn(2+)</name>
        <dbReference type="ChEBI" id="CHEBI:29105"/>
    </ligand>
</feature>
<dbReference type="OrthoDB" id="108476at2"/>
<evidence type="ECO:0000256" key="1">
    <source>
        <dbReference type="PIRSR" id="PIRSR018249-1"/>
    </source>
</evidence>
<keyword evidence="1" id="KW-0862">Zinc</keyword>
<feature type="binding site" evidence="1">
    <location>
        <position position="24"/>
    </location>
    <ligand>
        <name>Zn(2+)</name>
        <dbReference type="ChEBI" id="CHEBI:29105"/>
    </ligand>
</feature>
<feature type="binding site" evidence="2">
    <location>
        <position position="66"/>
    </location>
    <ligand>
        <name>S-adenosyl-L-methionine</name>
        <dbReference type="ChEBI" id="CHEBI:59789"/>
    </ligand>
</feature>
<evidence type="ECO:0000313" key="6">
    <source>
        <dbReference type="Proteomes" id="UP000004263"/>
    </source>
</evidence>
<dbReference type="CDD" id="cd02440">
    <property type="entry name" value="AdoMet_MTases"/>
    <property type="match status" value="1"/>
</dbReference>
<dbReference type="PIRSF" id="PIRSF018249">
    <property type="entry name" value="MyrA_prd"/>
    <property type="match status" value="1"/>
</dbReference>
<feature type="domain" description="Methyltransferase" evidence="3">
    <location>
        <begin position="89"/>
        <end position="168"/>
    </location>
</feature>
<accession>Q1N1Y7</accession>
<dbReference type="Proteomes" id="UP000004263">
    <property type="component" value="Unassembled WGS sequence"/>
</dbReference>
<feature type="domain" description="23S rRNA (guanine(745)-N(1))-methyltransferase N-terminal" evidence="4">
    <location>
        <begin position="3"/>
        <end position="45"/>
    </location>
</feature>
<dbReference type="SUPFAM" id="SSF53335">
    <property type="entry name" value="S-adenosyl-L-methionine-dependent methyltransferases"/>
    <property type="match status" value="1"/>
</dbReference>
<keyword evidence="6" id="KW-1185">Reference proteome</keyword>
<dbReference type="GO" id="GO:0032259">
    <property type="term" value="P:methylation"/>
    <property type="evidence" value="ECO:0007669"/>
    <property type="project" value="UniProtKB-KW"/>
</dbReference>
<evidence type="ECO:0000259" key="4">
    <source>
        <dbReference type="Pfam" id="PF21302"/>
    </source>
</evidence>
<keyword evidence="5" id="KW-0489">Methyltransferase</keyword>
<evidence type="ECO:0000259" key="3">
    <source>
        <dbReference type="Pfam" id="PF13649"/>
    </source>
</evidence>
<reference evidence="5 6" key="1">
    <citation type="submission" date="2006-03" db="EMBL/GenBank/DDBJ databases">
        <authorList>
            <person name="Pinhassi J."/>
            <person name="Pedros-Alio C."/>
            <person name="Ferriera S."/>
            <person name="Johnson J."/>
            <person name="Kravitz S."/>
            <person name="Halpern A."/>
            <person name="Remington K."/>
            <person name="Beeson K."/>
            <person name="Tran B."/>
            <person name="Rogers Y.-H."/>
            <person name="Friedman R."/>
            <person name="Venter J.C."/>
        </authorList>
    </citation>
    <scope>NUCLEOTIDE SEQUENCE [LARGE SCALE GENOMIC DNA]</scope>
    <source>
        <strain evidence="5 6">RED65</strain>
    </source>
</reference>
<evidence type="ECO:0000256" key="2">
    <source>
        <dbReference type="PIRSR" id="PIRSR018249-2"/>
    </source>
</evidence>
<dbReference type="HOGENOM" id="CLU_050931_0_0_6"/>
<evidence type="ECO:0000313" key="5">
    <source>
        <dbReference type="EMBL" id="EAT12144.1"/>
    </source>
</evidence>
<organism evidence="5 6">
    <name type="scientific">Bermanella marisrubri</name>
    <dbReference type="NCBI Taxonomy" id="207949"/>
    <lineage>
        <taxon>Bacteria</taxon>
        <taxon>Pseudomonadati</taxon>
        <taxon>Pseudomonadota</taxon>
        <taxon>Gammaproteobacteria</taxon>
        <taxon>Oceanospirillales</taxon>
        <taxon>Oceanospirillaceae</taxon>
        <taxon>Bermanella</taxon>
    </lineage>
</organism>
<dbReference type="Pfam" id="PF13649">
    <property type="entry name" value="Methyltransf_25"/>
    <property type="match status" value="1"/>
</dbReference>
<dbReference type="GO" id="GO:0008168">
    <property type="term" value="F:methyltransferase activity"/>
    <property type="evidence" value="ECO:0007669"/>
    <property type="project" value="UniProtKB-KW"/>
</dbReference>
<name>Q1N1Y7_9GAMM</name>
<keyword evidence="1" id="KW-0479">Metal-binding</keyword>
<dbReference type="STRING" id="207949.RED65_03940"/>
<dbReference type="InterPro" id="IPR048647">
    <property type="entry name" value="RlmA_N"/>
</dbReference>
<dbReference type="Pfam" id="PF21302">
    <property type="entry name" value="Zn_ribbon_RlmA"/>
    <property type="match status" value="1"/>
</dbReference>
<dbReference type="EMBL" id="AAQH01000009">
    <property type="protein sequence ID" value="EAT12144.1"/>
    <property type="molecule type" value="Genomic_DNA"/>
</dbReference>
<protein>
    <submittedName>
        <fullName evidence="5">23S rRNA m1G745 methyltransferase</fullName>
    </submittedName>
</protein>
<sequence>MLICPVCQTALQKEQRSLRCEQGHSFDQAKQGYFNLLLNPNKKSKQPGDGVEMVKARRAFLDAGHYQSISDCINQQVIDYLWQESQIQVLDLGCGEGYYTERLHNVLSDHQIGHDLFGLDISKDAIKSACKRDSAINWLVANGKSAPFSDHSQHLVLNIFNRIMPESLHRLCNEQGLVIIVSSGQYHLMELKQAIYDNPRFNALDVETIMSPYFDHERRQQLDFSIELPQTDIQHLLAMTPHVWRSSVETQEQLKEQRCISLRVHVNVDLFKPKAL</sequence>
<dbReference type="Gene3D" id="3.40.50.150">
    <property type="entry name" value="Vaccinia Virus protein VP39"/>
    <property type="match status" value="1"/>
</dbReference>
<feature type="binding site" evidence="2">
    <location>
        <position position="187"/>
    </location>
    <ligand>
        <name>S-adenosyl-L-methionine</name>
        <dbReference type="ChEBI" id="CHEBI:59789"/>
    </ligand>
</feature>
<dbReference type="RefSeq" id="WP_007016240.1">
    <property type="nucleotide sequence ID" value="NZ_AAQH01000009.1"/>
</dbReference>
<dbReference type="GO" id="GO:0046872">
    <property type="term" value="F:metal ion binding"/>
    <property type="evidence" value="ECO:0007669"/>
    <property type="project" value="UniProtKB-KW"/>
</dbReference>
<dbReference type="InterPro" id="IPR016718">
    <property type="entry name" value="rRNA_m1G-MeTrfase_A_prd"/>
</dbReference>
<keyword evidence="5" id="KW-0808">Transferase</keyword>
<dbReference type="InterPro" id="IPR041698">
    <property type="entry name" value="Methyltransf_25"/>
</dbReference>
<comment type="caution">
    <text evidence="5">The sequence shown here is derived from an EMBL/GenBank/DDBJ whole genome shotgun (WGS) entry which is preliminary data.</text>
</comment>
<keyword evidence="2" id="KW-0949">S-adenosyl-L-methionine</keyword>
<dbReference type="AlphaFoldDB" id="Q1N1Y7"/>